<dbReference type="GeneID" id="101650303"/>
<dbReference type="Proteomes" id="UP000694863">
    <property type="component" value="Unplaced"/>
</dbReference>
<accession>A0ABM0ZTL5</accession>
<protein>
    <submittedName>
        <fullName evidence="4">Transmembrane protein 236</fullName>
    </submittedName>
</protein>
<name>A0ABM0ZTL5_ECHTE</name>
<sequence length="200" mass="22596">MASGRLIKLVVFELLELAAFAIPTLVIMEQFATAYQKTRMVAEKTHYWLIVSGSIAYVASVTLLIWVPVKVLLYKKHHLRKKVKGWRPVRKLCLVFTTISLRTFSFLHTKVQKNMNATVLPDNLPDLPVSLVLTTLIMVDIIEKLRMYPLRGSQKSDDDSKNGSESSPEKSVLGEELLNVASNCSFLTEEPPFLALCQNF</sequence>
<dbReference type="PANTHER" id="PTHR31453">
    <property type="entry name" value="TRANSMEMBRANE PROTEIN 236"/>
    <property type="match status" value="1"/>
</dbReference>
<keyword evidence="2 4" id="KW-0812">Transmembrane</keyword>
<dbReference type="InterPro" id="IPR020394">
    <property type="entry name" value="Uncharacterised_FAM23-like_TM"/>
</dbReference>
<feature type="region of interest" description="Disordered" evidence="1">
    <location>
        <begin position="152"/>
        <end position="171"/>
    </location>
</feature>
<gene>
    <name evidence="4" type="primary">TMEM236</name>
</gene>
<keyword evidence="2" id="KW-0472">Membrane</keyword>
<reference evidence="4" key="1">
    <citation type="submission" date="2025-08" db="UniProtKB">
        <authorList>
            <consortium name="RefSeq"/>
        </authorList>
    </citation>
    <scope>IDENTIFICATION</scope>
</reference>
<evidence type="ECO:0000313" key="4">
    <source>
        <dbReference type="RefSeq" id="XP_012863571.1"/>
    </source>
</evidence>
<organism evidence="3 4">
    <name type="scientific">Echinops telfairi</name>
    <name type="common">Lesser hedgehog tenrec</name>
    <dbReference type="NCBI Taxonomy" id="9371"/>
    <lineage>
        <taxon>Eukaryota</taxon>
        <taxon>Metazoa</taxon>
        <taxon>Chordata</taxon>
        <taxon>Craniata</taxon>
        <taxon>Vertebrata</taxon>
        <taxon>Euteleostomi</taxon>
        <taxon>Mammalia</taxon>
        <taxon>Eutheria</taxon>
        <taxon>Afrotheria</taxon>
        <taxon>Tenrecidae</taxon>
        <taxon>Tenrecinae</taxon>
        <taxon>Echinops</taxon>
    </lineage>
</organism>
<evidence type="ECO:0000256" key="2">
    <source>
        <dbReference type="SAM" id="Phobius"/>
    </source>
</evidence>
<dbReference type="PANTHER" id="PTHR31453:SF2">
    <property type="entry name" value="TRANSMEMBRANE PROTEIN 236"/>
    <property type="match status" value="1"/>
</dbReference>
<feature type="transmembrane region" description="Helical" evidence="2">
    <location>
        <begin position="7"/>
        <end position="27"/>
    </location>
</feature>
<evidence type="ECO:0000256" key="1">
    <source>
        <dbReference type="SAM" id="MobiDB-lite"/>
    </source>
</evidence>
<proteinExistence type="predicted"/>
<evidence type="ECO:0000313" key="3">
    <source>
        <dbReference type="Proteomes" id="UP000694863"/>
    </source>
</evidence>
<dbReference type="RefSeq" id="XP_012863571.1">
    <property type="nucleotide sequence ID" value="XM_013008117.1"/>
</dbReference>
<keyword evidence="3" id="KW-1185">Reference proteome</keyword>
<feature type="transmembrane region" description="Helical" evidence="2">
    <location>
        <begin position="47"/>
        <end position="69"/>
    </location>
</feature>
<keyword evidence="2" id="KW-1133">Transmembrane helix</keyword>